<evidence type="ECO:0000256" key="2">
    <source>
        <dbReference type="ARBA" id="ARBA00004653"/>
    </source>
</evidence>
<feature type="transmembrane region" description="Helical" evidence="11">
    <location>
        <begin position="82"/>
        <end position="101"/>
    </location>
</feature>
<evidence type="ECO:0000313" key="14">
    <source>
        <dbReference type="Proteomes" id="UP000053890"/>
    </source>
</evidence>
<evidence type="ECO:0000256" key="11">
    <source>
        <dbReference type="SAM" id="Phobius"/>
    </source>
</evidence>
<dbReference type="AlphaFoldDB" id="A0A194SAJ2"/>
<dbReference type="OrthoDB" id="166803at2759"/>
<sequence>MGLKFWARNEWTEAKEAGREIVTFLRDHNWKKSAREIVRRKYWVWWLVGAIVTAAVVLLSIYRDTIIEKFEPHKQDIRDLPASWVIPIAVLVILSVPPLAGHEAVIMVIGLIWGVWLGFAITCAGTYLGEALCFVGFKYFFQRKANEIETKSIWYACIARLMRHGGLGIIIIIRFSAVPGHVVTAIQSTVGMSFWVYSLAIIVTLPKQLAIVYLGYMFGVNHDTASPAKVREQKIISLSVLFATGIATVVSLYIVYMRARKLYPEVLRDMEEAQVAKSPLAAVAGGAGGGPRPGGAGARGAPLERRHSLVEAAFEGEPGVPERSHYRAHGHGLGHGHSAWDEHDGEGDDWDSKSPAMRGGGGGGTPRAPAAAWQDGRGGGERRDVPELGYAYAAPVDQREDLDLDPASSYAHLPLASESDVGAGGRGGGAYEDPFEGPDEGGFAGVGAGAGGAAQQGRGGQYGALGRSR</sequence>
<feature type="transmembrane region" description="Helical" evidence="11">
    <location>
        <begin position="153"/>
        <end position="173"/>
    </location>
</feature>
<evidence type="ECO:0000256" key="5">
    <source>
        <dbReference type="ARBA" id="ARBA00020673"/>
    </source>
</evidence>
<evidence type="ECO:0000256" key="7">
    <source>
        <dbReference type="ARBA" id="ARBA00022989"/>
    </source>
</evidence>
<dbReference type="GO" id="GO:0000139">
    <property type="term" value="C:Golgi membrane"/>
    <property type="evidence" value="ECO:0007669"/>
    <property type="project" value="UniProtKB-SubCell"/>
</dbReference>
<dbReference type="GeneID" id="28976289"/>
<dbReference type="STRING" id="578459.A0A194SAJ2"/>
<feature type="region of interest" description="Disordered" evidence="10">
    <location>
        <begin position="415"/>
        <end position="469"/>
    </location>
</feature>
<feature type="transmembrane region" description="Helical" evidence="11">
    <location>
        <begin position="235"/>
        <end position="256"/>
    </location>
</feature>
<dbReference type="EMBL" id="KQ474074">
    <property type="protein sequence ID" value="KPV77609.1"/>
    <property type="molecule type" value="Genomic_DNA"/>
</dbReference>
<gene>
    <name evidence="13" type="ORF">RHOBADRAFT_51442</name>
</gene>
<dbReference type="RefSeq" id="XP_018273658.1">
    <property type="nucleotide sequence ID" value="XM_018415841.1"/>
</dbReference>
<organism evidence="13 14">
    <name type="scientific">Rhodotorula graminis (strain WP1)</name>
    <dbReference type="NCBI Taxonomy" id="578459"/>
    <lineage>
        <taxon>Eukaryota</taxon>
        <taxon>Fungi</taxon>
        <taxon>Dikarya</taxon>
        <taxon>Basidiomycota</taxon>
        <taxon>Pucciniomycotina</taxon>
        <taxon>Microbotryomycetes</taxon>
        <taxon>Sporidiobolales</taxon>
        <taxon>Sporidiobolaceae</taxon>
        <taxon>Rhodotorula</taxon>
    </lineage>
</organism>
<evidence type="ECO:0000256" key="9">
    <source>
        <dbReference type="ARBA" id="ARBA00023136"/>
    </source>
</evidence>
<keyword evidence="14" id="KW-1185">Reference proteome</keyword>
<evidence type="ECO:0000256" key="6">
    <source>
        <dbReference type="ARBA" id="ARBA00022692"/>
    </source>
</evidence>
<feature type="transmembrane region" description="Helical" evidence="11">
    <location>
        <begin position="108"/>
        <end position="141"/>
    </location>
</feature>
<feature type="compositionally biased region" description="Gly residues" evidence="10">
    <location>
        <begin position="440"/>
        <end position="463"/>
    </location>
</feature>
<dbReference type="InterPro" id="IPR032816">
    <property type="entry name" value="VTT_dom"/>
</dbReference>
<keyword evidence="7 11" id="KW-1133">Transmembrane helix</keyword>
<keyword evidence="6 11" id="KW-0812">Transmembrane</keyword>
<feature type="region of interest" description="Disordered" evidence="10">
    <location>
        <begin position="315"/>
        <end position="384"/>
    </location>
</feature>
<protein>
    <recommendedName>
        <fullName evidence="4">Golgi apparatus membrane protein TVP38</fullName>
    </recommendedName>
    <alternativeName>
        <fullName evidence="5">Golgi apparatus membrane protein tvp38</fullName>
    </alternativeName>
</protein>
<proteinExistence type="inferred from homology"/>
<comment type="function">
    <text evidence="1">Golgi membrane protein involved in vesicular trafficking and spindle migration.</text>
</comment>
<evidence type="ECO:0000256" key="10">
    <source>
        <dbReference type="SAM" id="MobiDB-lite"/>
    </source>
</evidence>
<feature type="transmembrane region" description="Helical" evidence="11">
    <location>
        <begin position="42"/>
        <end position="62"/>
    </location>
</feature>
<dbReference type="Proteomes" id="UP000053890">
    <property type="component" value="Unassembled WGS sequence"/>
</dbReference>
<dbReference type="InterPro" id="IPR051076">
    <property type="entry name" value="Golgi_membrane_TVP38/TMEM64"/>
</dbReference>
<evidence type="ECO:0000256" key="8">
    <source>
        <dbReference type="ARBA" id="ARBA00023034"/>
    </source>
</evidence>
<evidence type="ECO:0000256" key="1">
    <source>
        <dbReference type="ARBA" id="ARBA00002978"/>
    </source>
</evidence>
<name>A0A194SAJ2_RHOGW</name>
<dbReference type="Pfam" id="PF09335">
    <property type="entry name" value="VTT_dom"/>
    <property type="match status" value="1"/>
</dbReference>
<comment type="subcellular location">
    <subcellularLocation>
        <location evidence="2">Golgi apparatus membrane</location>
        <topology evidence="2">Multi-pass membrane protein</topology>
    </subcellularLocation>
</comment>
<feature type="transmembrane region" description="Helical" evidence="11">
    <location>
        <begin position="194"/>
        <end position="215"/>
    </location>
</feature>
<reference evidence="13 14" key="1">
    <citation type="journal article" date="2015" name="Front. Microbiol.">
        <title>Genome sequence of the plant growth promoting endophytic yeast Rhodotorula graminis WP1.</title>
        <authorList>
            <person name="Firrincieli A."/>
            <person name="Otillar R."/>
            <person name="Salamov A."/>
            <person name="Schmutz J."/>
            <person name="Khan Z."/>
            <person name="Redman R.S."/>
            <person name="Fleck N.D."/>
            <person name="Lindquist E."/>
            <person name="Grigoriev I.V."/>
            <person name="Doty S.L."/>
        </authorList>
    </citation>
    <scope>NUCLEOTIDE SEQUENCE [LARGE SCALE GENOMIC DNA]</scope>
    <source>
        <strain evidence="13 14">WP1</strain>
    </source>
</reference>
<evidence type="ECO:0000256" key="4">
    <source>
        <dbReference type="ARBA" id="ARBA00013533"/>
    </source>
</evidence>
<dbReference type="OMA" id="GHEAVIM"/>
<comment type="similarity">
    <text evidence="3">Belongs to the TVP38/TMEM64 family.</text>
</comment>
<dbReference type="PANTHER" id="PTHR47549">
    <property type="entry name" value="GOLGI APPARATUS MEMBRANE PROTEIN TVP38-RELATED"/>
    <property type="match status" value="1"/>
</dbReference>
<keyword evidence="8" id="KW-0333">Golgi apparatus</keyword>
<feature type="domain" description="VTT" evidence="12">
    <location>
        <begin position="102"/>
        <end position="217"/>
    </location>
</feature>
<evidence type="ECO:0000313" key="13">
    <source>
        <dbReference type="EMBL" id="KPV77609.1"/>
    </source>
</evidence>
<keyword evidence="9 11" id="KW-0472">Membrane</keyword>
<evidence type="ECO:0000259" key="12">
    <source>
        <dbReference type="Pfam" id="PF09335"/>
    </source>
</evidence>
<dbReference type="PANTHER" id="PTHR47549:SF2">
    <property type="entry name" value="GOLGI APPARATUS MEMBRANE PROTEIN TVP38"/>
    <property type="match status" value="1"/>
</dbReference>
<accession>A0A194SAJ2</accession>
<evidence type="ECO:0000256" key="3">
    <source>
        <dbReference type="ARBA" id="ARBA00008640"/>
    </source>
</evidence>